<gene>
    <name evidence="14" type="ORF">MQC88_10040</name>
</gene>
<evidence type="ECO:0000256" key="4">
    <source>
        <dbReference type="ARBA" id="ARBA00011471"/>
    </source>
</evidence>
<evidence type="ECO:0000313" key="14">
    <source>
        <dbReference type="EMBL" id="MCJ0826284.1"/>
    </source>
</evidence>
<keyword evidence="8 12" id="KW-0812">Transmembrane</keyword>
<dbReference type="Proteomes" id="UP001165423">
    <property type="component" value="Unassembled WGS sequence"/>
</dbReference>
<evidence type="ECO:0000256" key="7">
    <source>
        <dbReference type="ARBA" id="ARBA00022519"/>
    </source>
</evidence>
<evidence type="ECO:0000256" key="11">
    <source>
        <dbReference type="ARBA" id="ARBA00023136"/>
    </source>
</evidence>
<accession>A0ABT0A5L6</accession>
<evidence type="ECO:0000256" key="6">
    <source>
        <dbReference type="ARBA" id="ARBA00022475"/>
    </source>
</evidence>
<proteinExistence type="inferred from homology"/>
<protein>
    <submittedName>
        <fullName evidence="14">Biopolymer transporter ExbD</fullName>
    </submittedName>
</protein>
<evidence type="ECO:0000313" key="15">
    <source>
        <dbReference type="Proteomes" id="UP001165423"/>
    </source>
</evidence>
<dbReference type="EMBL" id="JALGCL010000003">
    <property type="protein sequence ID" value="MCJ0826284.1"/>
    <property type="molecule type" value="Genomic_DNA"/>
</dbReference>
<evidence type="ECO:0000256" key="3">
    <source>
        <dbReference type="ARBA" id="ARBA00005811"/>
    </source>
</evidence>
<comment type="subcellular location">
    <subcellularLocation>
        <location evidence="2">Cell inner membrane</location>
        <topology evidence="2">Single-pass type II membrane protein</topology>
    </subcellularLocation>
    <subcellularLocation>
        <location evidence="12">Cell membrane</location>
        <topology evidence="12">Single-pass type II membrane protein</topology>
    </subcellularLocation>
</comment>
<evidence type="ECO:0000256" key="9">
    <source>
        <dbReference type="ARBA" id="ARBA00022927"/>
    </source>
</evidence>
<keyword evidence="6" id="KW-1003">Cell membrane</keyword>
<keyword evidence="7" id="KW-0997">Cell inner membrane</keyword>
<comment type="subunit">
    <text evidence="4">The accessory proteins ExbB and ExbD seem to form a complex with TonB.</text>
</comment>
<evidence type="ECO:0000256" key="1">
    <source>
        <dbReference type="ARBA" id="ARBA00003540"/>
    </source>
</evidence>
<keyword evidence="5 12" id="KW-0813">Transport</keyword>
<evidence type="ECO:0000256" key="2">
    <source>
        <dbReference type="ARBA" id="ARBA00004249"/>
    </source>
</evidence>
<comment type="function">
    <text evidence="1">Involved in the TonB-dependent energy-dependent transport of various receptor-bound substrates.</text>
</comment>
<evidence type="ECO:0000256" key="10">
    <source>
        <dbReference type="ARBA" id="ARBA00022989"/>
    </source>
</evidence>
<dbReference type="RefSeq" id="WP_243321607.1">
    <property type="nucleotide sequence ID" value="NZ_JALGCL010000003.1"/>
</dbReference>
<organism evidence="14 15">
    <name type="scientific">Cognatiluteimonas sedimenti</name>
    <dbReference type="NCBI Taxonomy" id="2927791"/>
    <lineage>
        <taxon>Bacteria</taxon>
        <taxon>Pseudomonadati</taxon>
        <taxon>Pseudomonadota</taxon>
        <taxon>Gammaproteobacteria</taxon>
        <taxon>Lysobacterales</taxon>
        <taxon>Lysobacteraceae</taxon>
        <taxon>Cognatiluteimonas</taxon>
    </lineage>
</organism>
<dbReference type="Pfam" id="PF02472">
    <property type="entry name" value="ExbD"/>
    <property type="match status" value="1"/>
</dbReference>
<dbReference type="Gene3D" id="3.30.420.270">
    <property type="match status" value="1"/>
</dbReference>
<sequence>MAYANATMQRDSVAQINITPLVDVMLVLLVIFMIAAPVLTTRIPLALPGSAPPAPVAVAAATIDLRIDAAGQLTWNGSAAPLSALHSMFEAEAQRDSAHAPLLRIDANGDADYGVVAKVLAAANNAGMNRIAFVIE</sequence>
<feature type="transmembrane region" description="Helical" evidence="13">
    <location>
        <begin position="21"/>
        <end position="39"/>
    </location>
</feature>
<comment type="similarity">
    <text evidence="3 12">Belongs to the ExbD/TolR family.</text>
</comment>
<evidence type="ECO:0000256" key="12">
    <source>
        <dbReference type="RuleBase" id="RU003879"/>
    </source>
</evidence>
<evidence type="ECO:0000256" key="13">
    <source>
        <dbReference type="SAM" id="Phobius"/>
    </source>
</evidence>
<evidence type="ECO:0000256" key="5">
    <source>
        <dbReference type="ARBA" id="ARBA00022448"/>
    </source>
</evidence>
<dbReference type="PANTHER" id="PTHR30558">
    <property type="entry name" value="EXBD MEMBRANE COMPONENT OF PMF-DRIVEN MACROMOLECULE IMPORT SYSTEM"/>
    <property type="match status" value="1"/>
</dbReference>
<dbReference type="PANTHER" id="PTHR30558:SF12">
    <property type="entry name" value="BIOPOLYMER TRANSPORT PROTEIN EXBD"/>
    <property type="match status" value="1"/>
</dbReference>
<keyword evidence="9 12" id="KW-0653">Protein transport</keyword>
<dbReference type="InterPro" id="IPR003400">
    <property type="entry name" value="ExbD"/>
</dbReference>
<keyword evidence="10 13" id="KW-1133">Transmembrane helix</keyword>
<name>A0ABT0A5L6_9GAMM</name>
<reference evidence="14 15" key="1">
    <citation type="submission" date="2022-03" db="EMBL/GenBank/DDBJ databases">
        <title>Luteimonas soily sp. nov., a novel bacterium isolated from the soil.</title>
        <authorList>
            <person name="Zhang X."/>
        </authorList>
    </citation>
    <scope>NUCLEOTIDE SEQUENCE [LARGE SCALE GENOMIC DNA]</scope>
    <source>
        <strain evidence="14 15">50</strain>
    </source>
</reference>
<keyword evidence="15" id="KW-1185">Reference proteome</keyword>
<comment type="caution">
    <text evidence="14">The sequence shown here is derived from an EMBL/GenBank/DDBJ whole genome shotgun (WGS) entry which is preliminary data.</text>
</comment>
<evidence type="ECO:0000256" key="8">
    <source>
        <dbReference type="ARBA" id="ARBA00022692"/>
    </source>
</evidence>
<keyword evidence="11 13" id="KW-0472">Membrane</keyword>